<evidence type="ECO:0000256" key="9">
    <source>
        <dbReference type="ARBA" id="ARBA00023159"/>
    </source>
</evidence>
<evidence type="ECO:0000256" key="8">
    <source>
        <dbReference type="ARBA" id="ARBA00023125"/>
    </source>
</evidence>
<dbReference type="KEGG" id="min:Minf_1026"/>
<organism evidence="15 16">
    <name type="scientific">Methylacidiphilum infernorum (isolate V4)</name>
    <name type="common">Methylokorus infernorum (strain V4)</name>
    <dbReference type="NCBI Taxonomy" id="481448"/>
    <lineage>
        <taxon>Bacteria</taxon>
        <taxon>Pseudomonadati</taxon>
        <taxon>Verrucomicrobiota</taxon>
        <taxon>Methylacidiphilae</taxon>
        <taxon>Methylacidiphilales</taxon>
        <taxon>Methylacidiphilaceae</taxon>
        <taxon>Methylacidiphilum (ex Ratnadevi et al. 2023)</taxon>
    </lineage>
</organism>
<evidence type="ECO:0000313" key="15">
    <source>
        <dbReference type="EMBL" id="ACD83081.1"/>
    </source>
</evidence>
<keyword evidence="7" id="KW-0805">Transcription regulation</keyword>
<dbReference type="FunFam" id="1.10.60.10:FF:000004">
    <property type="entry name" value="DtxR family transcriptional regulator"/>
    <property type="match status" value="1"/>
</dbReference>
<dbReference type="Gene3D" id="1.10.60.10">
    <property type="entry name" value="Iron dependent repressor, metal binding and dimerisation domain"/>
    <property type="match status" value="1"/>
</dbReference>
<dbReference type="InterPro" id="IPR036390">
    <property type="entry name" value="WH_DNA-bd_sf"/>
</dbReference>
<dbReference type="GO" id="GO:0003700">
    <property type="term" value="F:DNA-binding transcription factor activity"/>
    <property type="evidence" value="ECO:0007669"/>
    <property type="project" value="InterPro"/>
</dbReference>
<keyword evidence="10" id="KW-0804">Transcription</keyword>
<dbReference type="SUPFAM" id="SSF47979">
    <property type="entry name" value="Iron-dependent repressor protein, dimerization domain"/>
    <property type="match status" value="1"/>
</dbReference>
<keyword evidence="11" id="KW-0464">Manganese</keyword>
<keyword evidence="6" id="KW-0678">Repressor</keyword>
<dbReference type="InterPro" id="IPR001367">
    <property type="entry name" value="Fe_dep_repressor"/>
</dbReference>
<evidence type="ECO:0000259" key="14">
    <source>
        <dbReference type="PROSITE" id="PS50944"/>
    </source>
</evidence>
<evidence type="ECO:0000256" key="2">
    <source>
        <dbReference type="ARBA" id="ARBA00007871"/>
    </source>
</evidence>
<evidence type="ECO:0000256" key="3">
    <source>
        <dbReference type="ARBA" id="ARBA00011738"/>
    </source>
</evidence>
<comment type="subcellular location">
    <subcellularLocation>
        <location evidence="1">Cytoplasm</location>
    </subcellularLocation>
</comment>
<dbReference type="InterPro" id="IPR022689">
    <property type="entry name" value="Iron_dep_repressor"/>
</dbReference>
<dbReference type="InterPro" id="IPR050536">
    <property type="entry name" value="DtxR_MntR_Metal-Reg"/>
</dbReference>
<dbReference type="PANTHER" id="PTHR33238">
    <property type="entry name" value="IRON (METAL) DEPENDENT REPRESSOR, DTXR FAMILY"/>
    <property type="match status" value="1"/>
</dbReference>
<dbReference type="SUPFAM" id="SSF46785">
    <property type="entry name" value="Winged helix' DNA-binding domain"/>
    <property type="match status" value="1"/>
</dbReference>
<evidence type="ECO:0000256" key="10">
    <source>
        <dbReference type="ARBA" id="ARBA00023163"/>
    </source>
</evidence>
<gene>
    <name evidence="15" type="primary">troR</name>
    <name evidence="15" type="ordered locus">Minf_1026</name>
</gene>
<dbReference type="InterPro" id="IPR036388">
    <property type="entry name" value="WH-like_DNA-bd_sf"/>
</dbReference>
<dbReference type="Proteomes" id="UP000009149">
    <property type="component" value="Chromosome"/>
</dbReference>
<dbReference type="Pfam" id="PF02742">
    <property type="entry name" value="Fe_dep_repr_C"/>
    <property type="match status" value="1"/>
</dbReference>
<comment type="similarity">
    <text evidence="2">Belongs to the DtxR/MntR family.</text>
</comment>
<evidence type="ECO:0000256" key="1">
    <source>
        <dbReference type="ARBA" id="ARBA00004496"/>
    </source>
</evidence>
<dbReference type="PROSITE" id="PS50944">
    <property type="entry name" value="HTH_DTXR"/>
    <property type="match status" value="1"/>
</dbReference>
<dbReference type="Gene3D" id="1.10.10.10">
    <property type="entry name" value="Winged helix-like DNA-binding domain superfamily/Winged helix DNA-binding domain"/>
    <property type="match status" value="1"/>
</dbReference>
<dbReference type="GO" id="GO:0003677">
    <property type="term" value="F:DNA binding"/>
    <property type="evidence" value="ECO:0007669"/>
    <property type="project" value="UniProtKB-KW"/>
</dbReference>
<evidence type="ECO:0000256" key="4">
    <source>
        <dbReference type="ARBA" id="ARBA00022386"/>
    </source>
</evidence>
<dbReference type="Pfam" id="PF01325">
    <property type="entry name" value="Fe_dep_repress"/>
    <property type="match status" value="1"/>
</dbReference>
<reference evidence="15 16" key="1">
    <citation type="journal article" date="2008" name="Biol. Direct">
        <title>Complete genome sequence of the extremely acidophilic methanotroph isolate V4, Methylacidiphilum infernorum, a representative of the bacterial phylum Verrucomicrobia.</title>
        <authorList>
            <person name="Hou S."/>
            <person name="Makarova K.S."/>
            <person name="Saw J.H."/>
            <person name="Senin P."/>
            <person name="Ly B.V."/>
            <person name="Zhou Z."/>
            <person name="Ren Y."/>
            <person name="Wang J."/>
            <person name="Galperin M.Y."/>
            <person name="Omelchenko M.V."/>
            <person name="Wolf Y.I."/>
            <person name="Yutin N."/>
            <person name="Koonin E.V."/>
            <person name="Stott M.B."/>
            <person name="Mountain B.W."/>
            <person name="Crowe M.A."/>
            <person name="Smirnova A.V."/>
            <person name="Dunfield P.F."/>
            <person name="Feng L."/>
            <person name="Wang L."/>
            <person name="Alam M."/>
        </authorList>
    </citation>
    <scope>NUCLEOTIDE SEQUENCE [LARGE SCALE GENOMIC DNA]</scope>
    <source>
        <strain evidence="16">Isolate V4</strain>
    </source>
</reference>
<evidence type="ECO:0000313" key="16">
    <source>
        <dbReference type="Proteomes" id="UP000009149"/>
    </source>
</evidence>
<evidence type="ECO:0000256" key="13">
    <source>
        <dbReference type="ARBA" id="ARBA00032593"/>
    </source>
</evidence>
<evidence type="ECO:0000256" key="7">
    <source>
        <dbReference type="ARBA" id="ARBA00023015"/>
    </source>
</evidence>
<dbReference type="EMBL" id="CP000975">
    <property type="protein sequence ID" value="ACD83081.1"/>
    <property type="molecule type" value="Genomic_DNA"/>
</dbReference>
<dbReference type="RefSeq" id="WP_012463363.1">
    <property type="nucleotide sequence ID" value="NC_010794.1"/>
</dbReference>
<evidence type="ECO:0000256" key="12">
    <source>
        <dbReference type="ARBA" id="ARBA00025185"/>
    </source>
</evidence>
<dbReference type="InterPro" id="IPR036421">
    <property type="entry name" value="Fe_dep_repressor_sf"/>
</dbReference>
<proteinExistence type="inferred from homology"/>
<evidence type="ECO:0000256" key="11">
    <source>
        <dbReference type="ARBA" id="ARBA00023211"/>
    </source>
</evidence>
<dbReference type="InterPro" id="IPR008988">
    <property type="entry name" value="Transcriptional_repressor_C"/>
</dbReference>
<dbReference type="eggNOG" id="COG1321">
    <property type="taxonomic scope" value="Bacteria"/>
</dbReference>
<keyword evidence="8" id="KW-0238">DNA-binding</keyword>
<dbReference type="OrthoDB" id="9791355at2"/>
<dbReference type="PANTHER" id="PTHR33238:SF11">
    <property type="entry name" value="TRANSCRIPTIONAL REGULATOR MNTR"/>
    <property type="match status" value="1"/>
</dbReference>
<evidence type="ECO:0000256" key="6">
    <source>
        <dbReference type="ARBA" id="ARBA00022491"/>
    </source>
</evidence>
<dbReference type="SMART" id="SM00529">
    <property type="entry name" value="HTH_DTXR"/>
    <property type="match status" value="1"/>
</dbReference>
<sequence length="238" mass="26928">MKKTNQYESIELSASQEDYIKEIFLLTEQGQPVTTLSLAQKIGVKSASVTEMIKKLVKLGLVQRKPYHDISLTETGLRIAMEILRHHRLLETFLAKQLGYRWDEVHGEAEQLEHVISEQFEEAIAKLLGHPLRDPHGDPIPSQDLVMPIDENEKELFSLNKGDKAEIRRIIAQDKQSLRQFYIIGLVPGTLVEVLEISTEEITLDIPAKGHKKVVIPFATGGKIKVVPLLQLSRRDSP</sequence>
<keyword evidence="9" id="KW-0010">Activator</keyword>
<dbReference type="HOGENOM" id="CLU_069532_0_2_0"/>
<dbReference type="GO" id="GO:0046914">
    <property type="term" value="F:transition metal ion binding"/>
    <property type="evidence" value="ECO:0007669"/>
    <property type="project" value="InterPro"/>
</dbReference>
<evidence type="ECO:0000256" key="5">
    <source>
        <dbReference type="ARBA" id="ARBA00022490"/>
    </source>
</evidence>
<feature type="domain" description="HTH dtxR-type" evidence="14">
    <location>
        <begin position="12"/>
        <end position="73"/>
    </location>
</feature>
<name>B3DUS8_METI4</name>
<dbReference type="SUPFAM" id="SSF50037">
    <property type="entry name" value="C-terminal domain of transcriptional repressors"/>
    <property type="match status" value="1"/>
</dbReference>
<dbReference type="InterPro" id="IPR022687">
    <property type="entry name" value="HTH_DTXR"/>
</dbReference>
<keyword evidence="5" id="KW-0963">Cytoplasm</keyword>
<comment type="function">
    <text evidence="12">In the presence of manganese, represses expression of mntH and mntS. Up-regulates expression of mntP.</text>
</comment>
<dbReference type="GO" id="GO:0005737">
    <property type="term" value="C:cytoplasm"/>
    <property type="evidence" value="ECO:0007669"/>
    <property type="project" value="UniProtKB-SubCell"/>
</dbReference>
<dbReference type="GO" id="GO:0046983">
    <property type="term" value="F:protein dimerization activity"/>
    <property type="evidence" value="ECO:0007669"/>
    <property type="project" value="InterPro"/>
</dbReference>
<dbReference type="AlphaFoldDB" id="B3DUS8"/>
<dbReference type="STRING" id="481448.Minf_1026"/>
<protein>
    <recommendedName>
        <fullName evidence="4">Transcriptional regulator MntR</fullName>
    </recommendedName>
    <alternativeName>
        <fullName evidence="13">Manganese transport regulator</fullName>
    </alternativeName>
</protein>
<comment type="subunit">
    <text evidence="3">Homodimer.</text>
</comment>
<accession>B3DUS8</accession>